<feature type="chain" id="PRO_5019432475" description="Lysozyme" evidence="4">
    <location>
        <begin position="21"/>
        <end position="176"/>
    </location>
</feature>
<keyword evidence="4" id="KW-0732">Signal</keyword>
<dbReference type="GO" id="GO:0009253">
    <property type="term" value="P:peptidoglycan catabolic process"/>
    <property type="evidence" value="ECO:0007669"/>
    <property type="project" value="InterPro"/>
</dbReference>
<dbReference type="GO" id="GO:0016998">
    <property type="term" value="P:cell wall macromolecule catabolic process"/>
    <property type="evidence" value="ECO:0007669"/>
    <property type="project" value="InterPro"/>
</dbReference>
<dbReference type="GO" id="GO:0042742">
    <property type="term" value="P:defense response to bacterium"/>
    <property type="evidence" value="ECO:0007669"/>
    <property type="project" value="UniProtKB-KW"/>
</dbReference>
<keyword evidence="1 3" id="KW-0929">Antimicrobial</keyword>
<dbReference type="EC" id="3.2.1.17" evidence="3"/>
<keyword evidence="3" id="KW-0326">Glycosidase</keyword>
<organism evidence="5 6">
    <name type="scientific">Phocaeicola vulgatus</name>
    <name type="common">Bacteroides vulgatus</name>
    <dbReference type="NCBI Taxonomy" id="821"/>
    <lineage>
        <taxon>Bacteria</taxon>
        <taxon>Pseudomonadati</taxon>
        <taxon>Bacteroidota</taxon>
        <taxon>Bacteroidia</taxon>
        <taxon>Bacteroidales</taxon>
        <taxon>Bacteroidaceae</taxon>
        <taxon>Phocaeicola</taxon>
    </lineage>
</organism>
<feature type="signal peptide" evidence="4">
    <location>
        <begin position="1"/>
        <end position="20"/>
    </location>
</feature>
<proteinExistence type="inferred from homology"/>
<keyword evidence="3" id="KW-0378">Hydrolase</keyword>
<dbReference type="InterPro" id="IPR002196">
    <property type="entry name" value="Glyco_hydro_24"/>
</dbReference>
<evidence type="ECO:0000256" key="1">
    <source>
        <dbReference type="ARBA" id="ARBA00022529"/>
    </source>
</evidence>
<dbReference type="GO" id="GO:0003796">
    <property type="term" value="F:lysozyme activity"/>
    <property type="evidence" value="ECO:0007669"/>
    <property type="project" value="UniProtKB-EC"/>
</dbReference>
<dbReference type="GO" id="GO:0031640">
    <property type="term" value="P:killing of cells of another organism"/>
    <property type="evidence" value="ECO:0007669"/>
    <property type="project" value="UniProtKB-KW"/>
</dbReference>
<reference evidence="5 6" key="1">
    <citation type="submission" date="2018-08" db="EMBL/GenBank/DDBJ databases">
        <title>A genome reference for cultivated species of the human gut microbiota.</title>
        <authorList>
            <person name="Zou Y."/>
            <person name="Xue W."/>
            <person name="Luo G."/>
        </authorList>
    </citation>
    <scope>NUCLEOTIDE SEQUENCE [LARGE SCALE GENOMIC DNA]</scope>
    <source>
        <strain evidence="5 6">AM30-40</strain>
    </source>
</reference>
<comment type="catalytic activity">
    <reaction evidence="3">
        <text>Hydrolysis of (1-&gt;4)-beta-linkages between N-acetylmuramic acid and N-acetyl-D-glucosamine residues in a peptidoglycan and between N-acetyl-D-glucosamine residues in chitodextrins.</text>
        <dbReference type="EC" id="3.2.1.17"/>
    </reaction>
</comment>
<evidence type="ECO:0000256" key="4">
    <source>
        <dbReference type="SAM" id="SignalP"/>
    </source>
</evidence>
<name>A0A414H6K7_PHOVU</name>
<dbReference type="SUPFAM" id="SSF53955">
    <property type="entry name" value="Lysozyme-like"/>
    <property type="match status" value="1"/>
</dbReference>
<evidence type="ECO:0000256" key="2">
    <source>
        <dbReference type="ARBA" id="ARBA00022638"/>
    </source>
</evidence>
<sequence length="176" mass="20576">MSFRIIATFVIFLFSMRVNAQTVMPSEPLSKTITVFELPPFERAVCCIKYYEGLHRKKDYPYVGYGHRLQPGERYSSEMTATESESLLRKDLKELCSLFRPYGKDSLLLAALAYNIGAYKLLGLKDKYPKSTILKKLDSENRNIKNDYVKYCHWRGKKIASIERRRYAEFILLFDS</sequence>
<evidence type="ECO:0000256" key="3">
    <source>
        <dbReference type="RuleBase" id="RU003788"/>
    </source>
</evidence>
<comment type="caution">
    <text evidence="5">The sequence shown here is derived from an EMBL/GenBank/DDBJ whole genome shotgun (WGS) entry which is preliminary data.</text>
</comment>
<dbReference type="InterPro" id="IPR023347">
    <property type="entry name" value="Lysozyme_dom_sf"/>
</dbReference>
<accession>A0A414H6K7</accession>
<dbReference type="Pfam" id="PF00959">
    <property type="entry name" value="Phage_lysozyme"/>
    <property type="match status" value="1"/>
</dbReference>
<evidence type="ECO:0000313" key="6">
    <source>
        <dbReference type="Proteomes" id="UP000283429"/>
    </source>
</evidence>
<dbReference type="AlphaFoldDB" id="A0A414H6K7"/>
<gene>
    <name evidence="5" type="ORF">DW783_12815</name>
</gene>
<protein>
    <recommendedName>
        <fullName evidence="3">Lysozyme</fullName>
        <ecNumber evidence="3">3.2.1.17</ecNumber>
    </recommendedName>
</protein>
<evidence type="ECO:0000313" key="5">
    <source>
        <dbReference type="EMBL" id="RHD78844.1"/>
    </source>
</evidence>
<dbReference type="Gene3D" id="1.10.530.40">
    <property type="match status" value="1"/>
</dbReference>
<dbReference type="EMBL" id="QSJM01000037">
    <property type="protein sequence ID" value="RHD78844.1"/>
    <property type="molecule type" value="Genomic_DNA"/>
</dbReference>
<keyword evidence="2 3" id="KW-0081">Bacteriolytic enzyme</keyword>
<dbReference type="Proteomes" id="UP000283429">
    <property type="component" value="Unassembled WGS sequence"/>
</dbReference>
<comment type="similarity">
    <text evidence="3">Belongs to the glycosyl hydrolase 24 family.</text>
</comment>
<dbReference type="InterPro" id="IPR023346">
    <property type="entry name" value="Lysozyme-like_dom_sf"/>
</dbReference>